<dbReference type="Proteomes" id="UP000238218">
    <property type="component" value="Unassembled WGS sequence"/>
</dbReference>
<keyword evidence="3" id="KW-1185">Reference proteome</keyword>
<keyword evidence="1" id="KW-0175">Coiled coil</keyword>
<protein>
    <submittedName>
        <fullName evidence="2">Uncharacterized protein</fullName>
    </submittedName>
</protein>
<gene>
    <name evidence="2" type="ORF">C7B81_15365</name>
</gene>
<accession>A0ABX5F3U7</accession>
<comment type="caution">
    <text evidence="2">The sequence shown here is derived from an EMBL/GenBank/DDBJ whole genome shotgun (WGS) entry which is preliminary data.</text>
</comment>
<sequence length="357" mass="39347">MGNRPRSWCFTDTSAATALGRIVDGPIHSGTDIASAEEALRAILLCDFVEILVPCAKAKYDSGNIGYHRFDKSERSEAAFEATRVAPCRDLLYASEFIRISREEIVESTNLDSKVVGRSSGDDSLAYGLITGSCADLANALTITIGAAAHFASNALQRPLRPGAAGFITQLYNRIHKPWMEVAQSQPHLYCDLKLPPLLAICLDRASGRSDLPRVLSELRQELADARTELNSMNEMLESSNSQAEIIRQSKRIQECFDAIVPEALMTNAQRKQRRIMSVFRILKPIPQLYSAAVDPLSLGASQFADVFDSVQATILNEGRIVSRCSSALKFSALLRTGSIRDIMTSHFNEDELRLFC</sequence>
<feature type="coiled-coil region" evidence="1">
    <location>
        <begin position="216"/>
        <end position="243"/>
    </location>
</feature>
<evidence type="ECO:0000313" key="2">
    <source>
        <dbReference type="EMBL" id="PSB35970.1"/>
    </source>
</evidence>
<dbReference type="EMBL" id="PVWP01000013">
    <property type="protein sequence ID" value="PSB35970.1"/>
    <property type="molecule type" value="Genomic_DNA"/>
</dbReference>
<evidence type="ECO:0000313" key="3">
    <source>
        <dbReference type="Proteomes" id="UP000238218"/>
    </source>
</evidence>
<organism evidence="2 3">
    <name type="scientific">Aphanothece cf. minutissima CCALA 015</name>
    <dbReference type="NCBI Taxonomy" id="2107695"/>
    <lineage>
        <taxon>Bacteria</taxon>
        <taxon>Bacillati</taxon>
        <taxon>Cyanobacteriota</taxon>
        <taxon>Cyanophyceae</taxon>
        <taxon>Oscillatoriophycideae</taxon>
        <taxon>Chroococcales</taxon>
        <taxon>Aphanothecaceae</taxon>
        <taxon>Aphanothece</taxon>
    </lineage>
</organism>
<reference evidence="2 3" key="2">
    <citation type="submission" date="2018-03" db="EMBL/GenBank/DDBJ databases">
        <title>The ancient ancestry and fast evolution of plastids.</title>
        <authorList>
            <person name="Moore K.R."/>
            <person name="Magnabosco C."/>
            <person name="Momper L."/>
            <person name="Gold D.A."/>
            <person name="Bosak T."/>
            <person name="Fournier G.P."/>
        </authorList>
    </citation>
    <scope>NUCLEOTIDE SEQUENCE [LARGE SCALE GENOMIC DNA]</scope>
    <source>
        <strain evidence="2 3">CCALA 015</strain>
    </source>
</reference>
<name>A0ABX5F3U7_9CHRO</name>
<proteinExistence type="predicted"/>
<reference evidence="2 3" key="1">
    <citation type="submission" date="2018-02" db="EMBL/GenBank/DDBJ databases">
        <authorList>
            <person name="Moore K."/>
            <person name="Momper L."/>
        </authorList>
    </citation>
    <scope>NUCLEOTIDE SEQUENCE [LARGE SCALE GENOMIC DNA]</scope>
    <source>
        <strain evidence="2 3">CCALA 015</strain>
    </source>
</reference>
<evidence type="ECO:0000256" key="1">
    <source>
        <dbReference type="SAM" id="Coils"/>
    </source>
</evidence>